<dbReference type="WBParaSite" id="JU765_v2.g18835.t1">
    <property type="protein sequence ID" value="JU765_v2.g18835.t1"/>
    <property type="gene ID" value="JU765_v2.g18835"/>
</dbReference>
<evidence type="ECO:0000313" key="1">
    <source>
        <dbReference type="Proteomes" id="UP000887576"/>
    </source>
</evidence>
<evidence type="ECO:0000313" key="2">
    <source>
        <dbReference type="WBParaSite" id="JU765_v2.g18835.t1"/>
    </source>
</evidence>
<dbReference type="Proteomes" id="UP000887576">
    <property type="component" value="Unplaced"/>
</dbReference>
<proteinExistence type="predicted"/>
<organism evidence="1 2">
    <name type="scientific">Panagrolaimus sp. JU765</name>
    <dbReference type="NCBI Taxonomy" id="591449"/>
    <lineage>
        <taxon>Eukaryota</taxon>
        <taxon>Metazoa</taxon>
        <taxon>Ecdysozoa</taxon>
        <taxon>Nematoda</taxon>
        <taxon>Chromadorea</taxon>
        <taxon>Rhabditida</taxon>
        <taxon>Tylenchina</taxon>
        <taxon>Panagrolaimomorpha</taxon>
        <taxon>Panagrolaimoidea</taxon>
        <taxon>Panagrolaimidae</taxon>
        <taxon>Panagrolaimus</taxon>
    </lineage>
</organism>
<accession>A0AC34QSA6</accession>
<protein>
    <submittedName>
        <fullName evidence="2">Uncharacterized protein</fullName>
    </submittedName>
</protein>
<name>A0AC34QSA6_9BILA</name>
<sequence>MGKVSYKHVWKELDYCSLDFQQTCEIHQIPFIGTIDDARKIFIKEDWDITEDEFCFLISHQSVQNYLKPEIQIEKTAEAIQKLQMRTTSDVVIHYKDECLPEAKIYILFDDNLSLTDKFKIPEDSILIILSKNSSSTVQGFGEPTIQCFVRHSQGKIPGKTWI</sequence>
<reference evidence="2" key="1">
    <citation type="submission" date="2022-11" db="UniProtKB">
        <authorList>
            <consortium name="WormBaseParasite"/>
        </authorList>
    </citation>
    <scope>IDENTIFICATION</scope>
</reference>